<reference evidence="7" key="1">
    <citation type="journal article" date="2019" name="Int. J. Syst. Evol. Microbiol.">
        <title>The Global Catalogue of Microorganisms (GCM) 10K type strain sequencing project: providing services to taxonomists for standard genome sequencing and annotation.</title>
        <authorList>
            <consortium name="The Broad Institute Genomics Platform"/>
            <consortium name="The Broad Institute Genome Sequencing Center for Infectious Disease"/>
            <person name="Wu L."/>
            <person name="Ma J."/>
        </authorList>
    </citation>
    <scope>NUCLEOTIDE SEQUENCE [LARGE SCALE GENOMIC DNA]</scope>
    <source>
        <strain evidence="7">JCM 16950</strain>
    </source>
</reference>
<dbReference type="EMBL" id="BAABAF010000007">
    <property type="protein sequence ID" value="GAA3767348.1"/>
    <property type="molecule type" value="Genomic_DNA"/>
</dbReference>
<evidence type="ECO:0000256" key="2">
    <source>
        <dbReference type="ARBA" id="ARBA00023125"/>
    </source>
</evidence>
<feature type="domain" description="IclR-ED" evidence="5">
    <location>
        <begin position="63"/>
        <end position="246"/>
    </location>
</feature>
<dbReference type="InterPro" id="IPR050707">
    <property type="entry name" value="HTH_MetabolicPath_Reg"/>
</dbReference>
<evidence type="ECO:0000313" key="6">
    <source>
        <dbReference type="EMBL" id="GAA3767348.1"/>
    </source>
</evidence>
<dbReference type="InterPro" id="IPR029016">
    <property type="entry name" value="GAF-like_dom_sf"/>
</dbReference>
<dbReference type="PROSITE" id="PS51077">
    <property type="entry name" value="HTH_ICLR"/>
    <property type="match status" value="1"/>
</dbReference>
<dbReference type="PANTHER" id="PTHR30136">
    <property type="entry name" value="HELIX-TURN-HELIX TRANSCRIPTIONAL REGULATOR, ICLR FAMILY"/>
    <property type="match status" value="1"/>
</dbReference>
<dbReference type="InterPro" id="IPR036388">
    <property type="entry name" value="WH-like_DNA-bd_sf"/>
</dbReference>
<dbReference type="RefSeq" id="WP_344783073.1">
    <property type="nucleotide sequence ID" value="NZ_BAABAF010000007.1"/>
</dbReference>
<name>A0ABP7GKY4_9MICO</name>
<dbReference type="Gene3D" id="3.30.450.40">
    <property type="match status" value="1"/>
</dbReference>
<dbReference type="PROSITE" id="PS51078">
    <property type="entry name" value="ICLR_ED"/>
    <property type="match status" value="1"/>
</dbReference>
<dbReference type="PANTHER" id="PTHR30136:SF24">
    <property type="entry name" value="HTH-TYPE TRANSCRIPTIONAL REPRESSOR ALLR"/>
    <property type="match status" value="1"/>
</dbReference>
<dbReference type="InterPro" id="IPR036390">
    <property type="entry name" value="WH_DNA-bd_sf"/>
</dbReference>
<dbReference type="Pfam" id="PF09339">
    <property type="entry name" value="HTH_IclR"/>
    <property type="match status" value="1"/>
</dbReference>
<dbReference type="InterPro" id="IPR014757">
    <property type="entry name" value="Tscrpt_reg_IclR_C"/>
</dbReference>
<dbReference type="SMART" id="SM00346">
    <property type="entry name" value="HTH_ICLR"/>
    <property type="match status" value="1"/>
</dbReference>
<sequence>MTTQSVGRALELLQHLAAGPRSLDECAQRLGVHKTTVLRLLQTLAEQGFVSHDERHRYRLGRTVFALASAALEQWDVRGIARPHLERLGAATGQTVHLAAHEAGQVVYIDKIEARSGIRMYSRIGLTAPVHATAVGKVLLAAMPGPAREQAARGILYTRFTDRTITTAADYLAELNRVRAEGFAHDWREHESFVNCVAAPIRDGSGAVVAAVSVSVPTVSLDADEVLALVPTLRGAAAAASADLGWPAPAAADTTEGVS</sequence>
<evidence type="ECO:0000259" key="5">
    <source>
        <dbReference type="PROSITE" id="PS51078"/>
    </source>
</evidence>
<dbReference type="InterPro" id="IPR005471">
    <property type="entry name" value="Tscrpt_reg_IclR_N"/>
</dbReference>
<dbReference type="Proteomes" id="UP001500540">
    <property type="component" value="Unassembled WGS sequence"/>
</dbReference>
<proteinExistence type="predicted"/>
<protein>
    <submittedName>
        <fullName evidence="6">IclR family transcriptional regulator</fullName>
    </submittedName>
</protein>
<comment type="caution">
    <text evidence="6">The sequence shown here is derived from an EMBL/GenBank/DDBJ whole genome shotgun (WGS) entry which is preliminary data.</text>
</comment>
<feature type="domain" description="HTH iclR-type" evidence="4">
    <location>
        <begin position="3"/>
        <end position="62"/>
    </location>
</feature>
<evidence type="ECO:0000259" key="4">
    <source>
        <dbReference type="PROSITE" id="PS51077"/>
    </source>
</evidence>
<keyword evidence="7" id="KW-1185">Reference proteome</keyword>
<evidence type="ECO:0000313" key="7">
    <source>
        <dbReference type="Proteomes" id="UP001500540"/>
    </source>
</evidence>
<accession>A0ABP7GKY4</accession>
<dbReference type="Gene3D" id="1.10.10.10">
    <property type="entry name" value="Winged helix-like DNA-binding domain superfamily/Winged helix DNA-binding domain"/>
    <property type="match status" value="1"/>
</dbReference>
<keyword evidence="2" id="KW-0238">DNA-binding</keyword>
<keyword evidence="3" id="KW-0804">Transcription</keyword>
<gene>
    <name evidence="6" type="ORF">GCM10022240_19660</name>
</gene>
<organism evidence="6 7">
    <name type="scientific">Microbacterium kribbense</name>
    <dbReference type="NCBI Taxonomy" id="433645"/>
    <lineage>
        <taxon>Bacteria</taxon>
        <taxon>Bacillati</taxon>
        <taxon>Actinomycetota</taxon>
        <taxon>Actinomycetes</taxon>
        <taxon>Micrococcales</taxon>
        <taxon>Microbacteriaceae</taxon>
        <taxon>Microbacterium</taxon>
    </lineage>
</organism>
<dbReference type="SUPFAM" id="SSF46785">
    <property type="entry name" value="Winged helix' DNA-binding domain"/>
    <property type="match status" value="1"/>
</dbReference>
<keyword evidence="1" id="KW-0805">Transcription regulation</keyword>
<dbReference type="SUPFAM" id="SSF55781">
    <property type="entry name" value="GAF domain-like"/>
    <property type="match status" value="1"/>
</dbReference>
<evidence type="ECO:0000256" key="1">
    <source>
        <dbReference type="ARBA" id="ARBA00023015"/>
    </source>
</evidence>
<evidence type="ECO:0000256" key="3">
    <source>
        <dbReference type="ARBA" id="ARBA00023163"/>
    </source>
</evidence>
<dbReference type="Pfam" id="PF01614">
    <property type="entry name" value="IclR_C"/>
    <property type="match status" value="1"/>
</dbReference>